<dbReference type="NCBIfam" id="TIGR01097">
    <property type="entry name" value="PhnE"/>
    <property type="match status" value="1"/>
</dbReference>
<feature type="transmembrane region" description="Helical" evidence="6">
    <location>
        <begin position="258"/>
        <end position="277"/>
    </location>
</feature>
<dbReference type="SUPFAM" id="SSF161098">
    <property type="entry name" value="MetI-like"/>
    <property type="match status" value="1"/>
</dbReference>
<comment type="similarity">
    <text evidence="6">Belongs to the binding-protein-dependent transport system permease family.</text>
</comment>
<dbReference type="RefSeq" id="WP_257717372.1">
    <property type="nucleotide sequence ID" value="NZ_JANJOU010000015.1"/>
</dbReference>
<keyword evidence="2 6" id="KW-0813">Transport</keyword>
<accession>A0ABT1X6H8</accession>
<evidence type="ECO:0000256" key="6">
    <source>
        <dbReference type="RuleBase" id="RU363032"/>
    </source>
</evidence>
<feature type="transmembrane region" description="Helical" evidence="6">
    <location>
        <begin position="99"/>
        <end position="121"/>
    </location>
</feature>
<keyword evidence="9" id="KW-1185">Reference proteome</keyword>
<evidence type="ECO:0000313" key="9">
    <source>
        <dbReference type="Proteomes" id="UP001524642"/>
    </source>
</evidence>
<organism evidence="8 9">
    <name type="scientific">Roseomonas populi</name>
    <dbReference type="NCBI Taxonomy" id="3121582"/>
    <lineage>
        <taxon>Bacteria</taxon>
        <taxon>Pseudomonadati</taxon>
        <taxon>Pseudomonadota</taxon>
        <taxon>Alphaproteobacteria</taxon>
        <taxon>Acetobacterales</taxon>
        <taxon>Roseomonadaceae</taxon>
        <taxon>Roseomonas</taxon>
    </lineage>
</organism>
<reference evidence="8 9" key="1">
    <citation type="submission" date="2022-06" db="EMBL/GenBank/DDBJ databases">
        <title>Roseomonas CN29.</title>
        <authorList>
            <person name="Cheng Y."/>
            <person name="He X."/>
        </authorList>
    </citation>
    <scope>NUCLEOTIDE SEQUENCE [LARGE SCALE GENOMIC DNA]</scope>
    <source>
        <strain evidence="8 9">CN29</strain>
    </source>
</reference>
<evidence type="ECO:0000256" key="2">
    <source>
        <dbReference type="ARBA" id="ARBA00022448"/>
    </source>
</evidence>
<name>A0ABT1X6H8_9PROT</name>
<feature type="transmembrane region" description="Helical" evidence="6">
    <location>
        <begin position="38"/>
        <end position="56"/>
    </location>
</feature>
<dbReference type="Proteomes" id="UP001524642">
    <property type="component" value="Unassembled WGS sequence"/>
</dbReference>
<evidence type="ECO:0000256" key="3">
    <source>
        <dbReference type="ARBA" id="ARBA00022692"/>
    </source>
</evidence>
<dbReference type="PANTHER" id="PTHR30043:SF9">
    <property type="entry name" value="PHOSPHONATES TRANSPORT SYSTEM PERMEASE PROTEIN"/>
    <property type="match status" value="1"/>
</dbReference>
<evidence type="ECO:0000256" key="4">
    <source>
        <dbReference type="ARBA" id="ARBA00022989"/>
    </source>
</evidence>
<gene>
    <name evidence="8" type="primary">phnE</name>
    <name evidence="8" type="ORF">NRP21_16755</name>
</gene>
<keyword evidence="5 6" id="KW-0472">Membrane</keyword>
<feature type="domain" description="ABC transmembrane type-1" evidence="7">
    <location>
        <begin position="95"/>
        <end position="278"/>
    </location>
</feature>
<evidence type="ECO:0000256" key="5">
    <source>
        <dbReference type="ARBA" id="ARBA00023136"/>
    </source>
</evidence>
<comment type="caution">
    <text evidence="8">The sequence shown here is derived from an EMBL/GenBank/DDBJ whole genome shotgun (WGS) entry which is preliminary data.</text>
</comment>
<sequence length="291" mass="30434">MSAARPLTLREAARADMAGLAARHPGQFRRVTAARARAIGISAAAVALLAFGLWRLEFSPGRIAGGFGQLVHFIGLMLPPDPGTWSRTVLILRGLAETLAIAFLGTLLSAAIAFPLGFLAARNTSVNRAVQFLSRRVLDSIRGVDALIWALIWVSVVGLGPFAGVLAIMTGDIGTFGKLFSEAIEAADRRAVEGVTSTGGGKLAGIRFGVLPAVLPVMAGHVLYMFESNTRSSSIIGIVGAGGIGLMLSEMIRTLEWGVVAFIVLLILVTVAVIDTISGRLRAALAGVQPR</sequence>
<keyword evidence="4 6" id="KW-1133">Transmembrane helix</keyword>
<dbReference type="InterPro" id="IPR000515">
    <property type="entry name" value="MetI-like"/>
</dbReference>
<dbReference type="Gene3D" id="1.10.3720.10">
    <property type="entry name" value="MetI-like"/>
    <property type="match status" value="1"/>
</dbReference>
<feature type="transmembrane region" description="Helical" evidence="6">
    <location>
        <begin position="146"/>
        <end position="169"/>
    </location>
</feature>
<dbReference type="Pfam" id="PF00528">
    <property type="entry name" value="BPD_transp_1"/>
    <property type="match status" value="1"/>
</dbReference>
<dbReference type="PANTHER" id="PTHR30043">
    <property type="entry name" value="PHOSPHONATES TRANSPORT SYSTEM PERMEASE PROTEIN"/>
    <property type="match status" value="1"/>
</dbReference>
<proteinExistence type="inferred from homology"/>
<feature type="transmembrane region" description="Helical" evidence="6">
    <location>
        <begin position="206"/>
        <end position="226"/>
    </location>
</feature>
<evidence type="ECO:0000256" key="1">
    <source>
        <dbReference type="ARBA" id="ARBA00004651"/>
    </source>
</evidence>
<evidence type="ECO:0000313" key="8">
    <source>
        <dbReference type="EMBL" id="MCR0983706.1"/>
    </source>
</evidence>
<feature type="transmembrane region" description="Helical" evidence="6">
    <location>
        <begin position="233"/>
        <end position="252"/>
    </location>
</feature>
<evidence type="ECO:0000259" key="7">
    <source>
        <dbReference type="PROSITE" id="PS50928"/>
    </source>
</evidence>
<protein>
    <submittedName>
        <fullName evidence="8">Phosphonate ABC transporter, permease protein PhnE</fullName>
    </submittedName>
</protein>
<dbReference type="PROSITE" id="PS50928">
    <property type="entry name" value="ABC_TM1"/>
    <property type="match status" value="1"/>
</dbReference>
<dbReference type="EMBL" id="JANJOU010000015">
    <property type="protein sequence ID" value="MCR0983706.1"/>
    <property type="molecule type" value="Genomic_DNA"/>
</dbReference>
<comment type="subcellular location">
    <subcellularLocation>
        <location evidence="1 6">Cell membrane</location>
        <topology evidence="1 6">Multi-pass membrane protein</topology>
    </subcellularLocation>
</comment>
<dbReference type="InterPro" id="IPR035906">
    <property type="entry name" value="MetI-like_sf"/>
</dbReference>
<dbReference type="InterPro" id="IPR005769">
    <property type="entry name" value="PhnE/PtxC"/>
</dbReference>
<keyword evidence="3 6" id="KW-0812">Transmembrane</keyword>